<dbReference type="Pfam" id="PF13676">
    <property type="entry name" value="TIR_2"/>
    <property type="match status" value="1"/>
</dbReference>
<accession>A0A1V2I8Z4</accession>
<reference evidence="3" key="1">
    <citation type="submission" date="2016-10" db="EMBL/GenBank/DDBJ databases">
        <title>Frankia sp. NRRL B-16386 Genome sequencing.</title>
        <authorList>
            <person name="Ghodhbane-Gtari F."/>
            <person name="Swanson E."/>
            <person name="Gueddou A."/>
            <person name="Hezbri K."/>
            <person name="Ktari K."/>
            <person name="Nouioui I."/>
            <person name="Morris K."/>
            <person name="Simpson S."/>
            <person name="Abebe-Akele F."/>
            <person name="Thomas K."/>
            <person name="Gtari M."/>
            <person name="Tisa L.S."/>
        </authorList>
    </citation>
    <scope>NUCLEOTIDE SEQUENCE [LARGE SCALE GENOMIC DNA]</scope>
    <source>
        <strain evidence="3">NRRL B-16386</strain>
    </source>
</reference>
<dbReference type="Proteomes" id="UP000188929">
    <property type="component" value="Unassembled WGS sequence"/>
</dbReference>
<dbReference type="Gene3D" id="3.40.50.10140">
    <property type="entry name" value="Toll/interleukin-1 receptor homology (TIR) domain"/>
    <property type="match status" value="1"/>
</dbReference>
<dbReference type="OrthoDB" id="218695at2"/>
<dbReference type="AlphaFoldDB" id="A0A1V2I8Z4"/>
<dbReference type="SMART" id="SM00255">
    <property type="entry name" value="TIR"/>
    <property type="match status" value="1"/>
</dbReference>
<protein>
    <recommendedName>
        <fullName evidence="1">TIR domain-containing protein</fullName>
    </recommendedName>
</protein>
<name>A0A1V2I8Z4_9ACTN</name>
<dbReference type="InterPro" id="IPR000157">
    <property type="entry name" value="TIR_dom"/>
</dbReference>
<organism evidence="2 3">
    <name type="scientific">Pseudofrankia asymbiotica</name>
    <dbReference type="NCBI Taxonomy" id="1834516"/>
    <lineage>
        <taxon>Bacteria</taxon>
        <taxon>Bacillati</taxon>
        <taxon>Actinomycetota</taxon>
        <taxon>Actinomycetes</taxon>
        <taxon>Frankiales</taxon>
        <taxon>Frankiaceae</taxon>
        <taxon>Pseudofrankia</taxon>
    </lineage>
</organism>
<dbReference type="RefSeq" id="WP_081438444.1">
    <property type="nucleotide sequence ID" value="NZ_MOMC01000037.1"/>
</dbReference>
<proteinExistence type="predicted"/>
<dbReference type="PROSITE" id="PS50104">
    <property type="entry name" value="TIR"/>
    <property type="match status" value="1"/>
</dbReference>
<dbReference type="InterPro" id="IPR035897">
    <property type="entry name" value="Toll_tir_struct_dom_sf"/>
</dbReference>
<comment type="caution">
    <text evidence="2">The sequence shown here is derived from an EMBL/GenBank/DDBJ whole genome shotgun (WGS) entry which is preliminary data.</text>
</comment>
<evidence type="ECO:0000313" key="2">
    <source>
        <dbReference type="EMBL" id="ONH28772.1"/>
    </source>
</evidence>
<gene>
    <name evidence="2" type="ORF">BL253_18155</name>
</gene>
<dbReference type="EMBL" id="MOMC01000037">
    <property type="protein sequence ID" value="ONH28772.1"/>
    <property type="molecule type" value="Genomic_DNA"/>
</dbReference>
<keyword evidence="3" id="KW-1185">Reference proteome</keyword>
<dbReference type="SUPFAM" id="SSF52200">
    <property type="entry name" value="Toll/Interleukin receptor TIR domain"/>
    <property type="match status" value="1"/>
</dbReference>
<dbReference type="STRING" id="1834516.BL253_18155"/>
<sequence length="163" mass="17736">MTNDGESDNAASSGAQWDFFVSYTRTDRQWAEWISWTLEEAGYRVLVQAWDFVPGSNWLAGMNNGVQHSARTVAVLSDAYTRSVYGTAEWQAAWAVDPDGAKRKLLVARVADCARPGLLNQVVSIDLFATSPDQAKTELLRTAELAISGARAKPTTAPPFPAA</sequence>
<evidence type="ECO:0000313" key="3">
    <source>
        <dbReference type="Proteomes" id="UP000188929"/>
    </source>
</evidence>
<evidence type="ECO:0000259" key="1">
    <source>
        <dbReference type="PROSITE" id="PS50104"/>
    </source>
</evidence>
<feature type="domain" description="TIR" evidence="1">
    <location>
        <begin position="15"/>
        <end position="163"/>
    </location>
</feature>
<dbReference type="GO" id="GO:0007165">
    <property type="term" value="P:signal transduction"/>
    <property type="evidence" value="ECO:0007669"/>
    <property type="project" value="InterPro"/>
</dbReference>